<evidence type="ECO:0000313" key="11">
    <source>
        <dbReference type="Proteomes" id="UP001055804"/>
    </source>
</evidence>
<feature type="transmembrane region" description="Helical" evidence="8">
    <location>
        <begin position="79"/>
        <end position="101"/>
    </location>
</feature>
<dbReference type="PANTHER" id="PTHR42703:SF1">
    <property type="entry name" value="NA(+)_H(+) ANTIPORTER SUBUNIT D1"/>
    <property type="match status" value="1"/>
</dbReference>
<protein>
    <submittedName>
        <fullName evidence="10">Monovalent cation/H+ antiporter subunit D family protein</fullName>
    </submittedName>
</protein>
<feature type="transmembrane region" description="Helical" evidence="8">
    <location>
        <begin position="376"/>
        <end position="397"/>
    </location>
</feature>
<feature type="transmembrane region" description="Helical" evidence="8">
    <location>
        <begin position="409"/>
        <end position="431"/>
    </location>
</feature>
<feature type="transmembrane region" description="Helical" evidence="8">
    <location>
        <begin position="113"/>
        <end position="131"/>
    </location>
</feature>
<feature type="transmembrane region" description="Helical" evidence="8">
    <location>
        <begin position="33"/>
        <end position="51"/>
    </location>
</feature>
<feature type="transmembrane region" description="Helical" evidence="8">
    <location>
        <begin position="6"/>
        <end position="26"/>
    </location>
</feature>
<gene>
    <name evidence="10" type="ORF">NJQ99_06435</name>
</gene>
<dbReference type="InterPro" id="IPR050586">
    <property type="entry name" value="CPA3_Na-H_Antiporter_D"/>
</dbReference>
<dbReference type="PANTHER" id="PTHR42703">
    <property type="entry name" value="NADH DEHYDROGENASE"/>
    <property type="match status" value="1"/>
</dbReference>
<evidence type="ECO:0000256" key="3">
    <source>
        <dbReference type="ARBA" id="ARBA00022475"/>
    </source>
</evidence>
<feature type="transmembrane region" description="Helical" evidence="8">
    <location>
        <begin position="165"/>
        <end position="186"/>
    </location>
</feature>
<comment type="subcellular location">
    <subcellularLocation>
        <location evidence="1">Cell membrane</location>
        <topology evidence="1">Multi-pass membrane protein</topology>
    </subcellularLocation>
    <subcellularLocation>
        <location evidence="7">Membrane</location>
        <topology evidence="7">Multi-pass membrane protein</topology>
    </subcellularLocation>
</comment>
<feature type="transmembrane region" description="Helical" evidence="8">
    <location>
        <begin position="206"/>
        <end position="225"/>
    </location>
</feature>
<feature type="transmembrane region" description="Helical" evidence="8">
    <location>
        <begin position="280"/>
        <end position="297"/>
    </location>
</feature>
<dbReference type="AlphaFoldDB" id="A0A9J6PCN6"/>
<feature type="transmembrane region" description="Helical" evidence="8">
    <location>
        <begin position="137"/>
        <end position="153"/>
    </location>
</feature>
<dbReference type="Proteomes" id="UP001055804">
    <property type="component" value="Unassembled WGS sequence"/>
</dbReference>
<evidence type="ECO:0000256" key="5">
    <source>
        <dbReference type="ARBA" id="ARBA00022989"/>
    </source>
</evidence>
<dbReference type="Pfam" id="PF00361">
    <property type="entry name" value="Proton_antipo_M"/>
    <property type="match status" value="1"/>
</dbReference>
<feature type="transmembrane region" description="Helical" evidence="8">
    <location>
        <begin position="452"/>
        <end position="474"/>
    </location>
</feature>
<keyword evidence="3" id="KW-1003">Cell membrane</keyword>
<feature type="transmembrane region" description="Helical" evidence="8">
    <location>
        <begin position="245"/>
        <end position="268"/>
    </location>
</feature>
<keyword evidence="4 7" id="KW-0812">Transmembrane</keyword>
<reference evidence="10" key="1">
    <citation type="submission" date="2022-06" db="EMBL/GenBank/DDBJ databases">
        <title>Isolation and Genomics of Futiania mangrovii gen. nov., sp. nov., a Rare and Metabolically-versatile member in the Class Alphaproteobacteria.</title>
        <authorList>
            <person name="Liu L."/>
            <person name="Huang W.-C."/>
            <person name="Pan J."/>
            <person name="Li J."/>
            <person name="Huang Y."/>
            <person name="Du H."/>
            <person name="Liu Y."/>
            <person name="Li M."/>
        </authorList>
    </citation>
    <scope>NUCLEOTIDE SEQUENCE</scope>
    <source>
        <strain evidence="10">FT118</strain>
    </source>
</reference>
<evidence type="ECO:0000256" key="8">
    <source>
        <dbReference type="SAM" id="Phobius"/>
    </source>
</evidence>
<name>A0A9J6PCN6_9PROT</name>
<sequence>MTMTLALWLVLIIPVAATVLILMSAGKPNQREAVTILSALALFANVLWLTGEVLSGTPGEITFLTMLPGLDLAFRIEPLGLLFGLVASGLWIINSLYSIGYMRGNREKHQTRFYACFPIAIGGALGIAYSANLATMFLFYEVLTLSTWPLVAHKQNEDAKAGARVYLGVLIATSIGLFLPAIIWTWTLAGTVDFRLGGILAGHVEGVALIALLALFMFGIGKAALMPMHRWLPSAMVAPTPVSALLHAVAVVKAGVFSVLKVMVYIFGTDFMAETGASEWLVYAAAGSLTLASLIAMRKDNLKARLAYSTVSQLSYVTLGAALATSFGVVGAALQIAMHAMGKITLFFGAGAIYTAHHKTEISEMDGLGRRMPFTYGAMLIGALSIIGLPPLGGVWAKWYLMSGAVDAQMLWVVGILMLSSLLNVAYLLPIMARGFFKPPAEDVAGKGLAEAPAFCVVPLCLTALGCVVLFFMAGDIIDLIAPIAGMQ</sequence>
<feature type="transmembrane region" description="Helical" evidence="8">
    <location>
        <begin position="306"/>
        <end position="330"/>
    </location>
</feature>
<keyword evidence="11" id="KW-1185">Reference proteome</keyword>
<dbReference type="GO" id="GO:0005886">
    <property type="term" value="C:plasma membrane"/>
    <property type="evidence" value="ECO:0007669"/>
    <property type="project" value="UniProtKB-SubCell"/>
</dbReference>
<dbReference type="EMBL" id="JAMZFT010000001">
    <property type="protein sequence ID" value="MCP1336038.1"/>
    <property type="molecule type" value="Genomic_DNA"/>
</dbReference>
<organism evidence="10 11">
    <name type="scientific">Futiania mangrovi</name>
    <dbReference type="NCBI Taxonomy" id="2959716"/>
    <lineage>
        <taxon>Bacteria</taxon>
        <taxon>Pseudomonadati</taxon>
        <taxon>Pseudomonadota</taxon>
        <taxon>Alphaproteobacteria</taxon>
        <taxon>Futianiales</taxon>
        <taxon>Futianiaceae</taxon>
        <taxon>Futiania</taxon>
    </lineage>
</organism>
<evidence type="ECO:0000313" key="10">
    <source>
        <dbReference type="EMBL" id="MCP1336038.1"/>
    </source>
</evidence>
<dbReference type="PRINTS" id="PR01434">
    <property type="entry name" value="NADHDHGNASE5"/>
</dbReference>
<comment type="similarity">
    <text evidence="2">Belongs to the CPA3 antiporters (TC 2.A.63) subunit D family.</text>
</comment>
<feature type="domain" description="NADH:quinone oxidoreductase/Mrp antiporter transmembrane" evidence="9">
    <location>
        <begin position="130"/>
        <end position="422"/>
    </location>
</feature>
<evidence type="ECO:0000256" key="2">
    <source>
        <dbReference type="ARBA" id="ARBA00005346"/>
    </source>
</evidence>
<evidence type="ECO:0000256" key="1">
    <source>
        <dbReference type="ARBA" id="ARBA00004651"/>
    </source>
</evidence>
<evidence type="ECO:0000256" key="7">
    <source>
        <dbReference type="RuleBase" id="RU000320"/>
    </source>
</evidence>
<comment type="caution">
    <text evidence="10">The sequence shown here is derived from an EMBL/GenBank/DDBJ whole genome shotgun (WGS) entry which is preliminary data.</text>
</comment>
<dbReference type="InterPro" id="IPR001750">
    <property type="entry name" value="ND/Mrp_TM"/>
</dbReference>
<evidence type="ECO:0000256" key="6">
    <source>
        <dbReference type="ARBA" id="ARBA00023136"/>
    </source>
</evidence>
<evidence type="ECO:0000259" key="9">
    <source>
        <dbReference type="Pfam" id="PF00361"/>
    </source>
</evidence>
<proteinExistence type="inferred from homology"/>
<keyword evidence="5 8" id="KW-1133">Transmembrane helix</keyword>
<dbReference type="RefSeq" id="WP_269331958.1">
    <property type="nucleotide sequence ID" value="NZ_JAMZFT010000001.1"/>
</dbReference>
<accession>A0A9J6PCN6</accession>
<evidence type="ECO:0000256" key="4">
    <source>
        <dbReference type="ARBA" id="ARBA00022692"/>
    </source>
</evidence>
<keyword evidence="6 8" id="KW-0472">Membrane</keyword>